<evidence type="ECO:0000313" key="2">
    <source>
        <dbReference type="Proteomes" id="UP000267096"/>
    </source>
</evidence>
<keyword evidence="2" id="KW-1185">Reference proteome</keyword>
<dbReference type="Proteomes" id="UP000267096">
    <property type="component" value="Unassembled WGS sequence"/>
</dbReference>
<evidence type="ECO:0000313" key="3">
    <source>
        <dbReference type="WBParaSite" id="ASIM_0000426201-mRNA-1"/>
    </source>
</evidence>
<accession>A0A0M3J9J7</accession>
<dbReference type="EMBL" id="UYRR01006851">
    <property type="protein sequence ID" value="VDK23043.1"/>
    <property type="molecule type" value="Genomic_DNA"/>
</dbReference>
<name>A0A0M3J9J7_ANISI</name>
<dbReference type="AlphaFoldDB" id="A0A0M3J9J7"/>
<evidence type="ECO:0000313" key="1">
    <source>
        <dbReference type="EMBL" id="VDK23043.1"/>
    </source>
</evidence>
<gene>
    <name evidence="1" type="ORF">ASIM_LOCUS4080</name>
</gene>
<protein>
    <submittedName>
        <fullName evidence="1 3">Uncharacterized protein</fullName>
    </submittedName>
</protein>
<sequence length="103" mass="11833">MFNNGSSSLHGRDNKSFVCLARISNGLVVSSQNGSFSSARSARLRRDTNDFTDVDSGYHVDLVKTNTLYRRTSKFFSDKIVFDSERRSEEDLRRTLSRRREFG</sequence>
<reference evidence="3" key="1">
    <citation type="submission" date="2017-02" db="UniProtKB">
        <authorList>
            <consortium name="WormBaseParasite"/>
        </authorList>
    </citation>
    <scope>IDENTIFICATION</scope>
</reference>
<organism evidence="3">
    <name type="scientific">Anisakis simplex</name>
    <name type="common">Herring worm</name>
    <dbReference type="NCBI Taxonomy" id="6269"/>
    <lineage>
        <taxon>Eukaryota</taxon>
        <taxon>Metazoa</taxon>
        <taxon>Ecdysozoa</taxon>
        <taxon>Nematoda</taxon>
        <taxon>Chromadorea</taxon>
        <taxon>Rhabditida</taxon>
        <taxon>Spirurina</taxon>
        <taxon>Ascaridomorpha</taxon>
        <taxon>Ascaridoidea</taxon>
        <taxon>Anisakidae</taxon>
        <taxon>Anisakis</taxon>
        <taxon>Anisakis simplex complex</taxon>
    </lineage>
</organism>
<reference evidence="1 2" key="2">
    <citation type="submission" date="2018-11" db="EMBL/GenBank/DDBJ databases">
        <authorList>
            <consortium name="Pathogen Informatics"/>
        </authorList>
    </citation>
    <scope>NUCLEOTIDE SEQUENCE [LARGE SCALE GENOMIC DNA]</scope>
</reference>
<dbReference type="WBParaSite" id="ASIM_0000426201-mRNA-1">
    <property type="protein sequence ID" value="ASIM_0000426201-mRNA-1"/>
    <property type="gene ID" value="ASIM_0000426201"/>
</dbReference>
<proteinExistence type="predicted"/>